<reference evidence="2" key="1">
    <citation type="journal article" date="2019" name="Int. J. Syst. Evol. Microbiol.">
        <title>The Global Catalogue of Microorganisms (GCM) 10K type strain sequencing project: providing services to taxonomists for standard genome sequencing and annotation.</title>
        <authorList>
            <consortium name="The Broad Institute Genomics Platform"/>
            <consortium name="The Broad Institute Genome Sequencing Center for Infectious Disease"/>
            <person name="Wu L."/>
            <person name="Ma J."/>
        </authorList>
    </citation>
    <scope>NUCLEOTIDE SEQUENCE [LARGE SCALE GENOMIC DNA]</scope>
    <source>
        <strain evidence="2">JCM 18472</strain>
    </source>
</reference>
<protein>
    <submittedName>
        <fullName evidence="1">Uncharacterized protein</fullName>
    </submittedName>
</protein>
<sequence>MLGNGHRIGGAQAECRGQRITRLTGAVEKTDQRRGLDHGVEFSLCEIIRIEIEVVIGEAVAALLAVIDLEASLLQIGIA</sequence>
<name>A0ABP9R9P3_9GAMM</name>
<keyword evidence="2" id="KW-1185">Reference proteome</keyword>
<comment type="caution">
    <text evidence="1">The sequence shown here is derived from an EMBL/GenBank/DDBJ whole genome shotgun (WGS) entry which is preliminary data.</text>
</comment>
<accession>A0ABP9R9P3</accession>
<evidence type="ECO:0000313" key="2">
    <source>
        <dbReference type="Proteomes" id="UP001500074"/>
    </source>
</evidence>
<proteinExistence type="predicted"/>
<organism evidence="1 2">
    <name type="scientific">Modicisalibacter zincidurans</name>
    <dbReference type="NCBI Taxonomy" id="1178777"/>
    <lineage>
        <taxon>Bacteria</taxon>
        <taxon>Pseudomonadati</taxon>
        <taxon>Pseudomonadota</taxon>
        <taxon>Gammaproteobacteria</taxon>
        <taxon>Oceanospirillales</taxon>
        <taxon>Halomonadaceae</taxon>
        <taxon>Modicisalibacter</taxon>
    </lineage>
</organism>
<dbReference type="Proteomes" id="UP001500074">
    <property type="component" value="Unassembled WGS sequence"/>
</dbReference>
<evidence type="ECO:0000313" key="1">
    <source>
        <dbReference type="EMBL" id="GAA5173488.1"/>
    </source>
</evidence>
<dbReference type="EMBL" id="BAABKI010000013">
    <property type="protein sequence ID" value="GAA5173488.1"/>
    <property type="molecule type" value="Genomic_DNA"/>
</dbReference>
<gene>
    <name evidence="1" type="ORF">GCM10023342_12180</name>
</gene>